<reference evidence="2" key="1">
    <citation type="submission" date="2017-09" db="EMBL/GenBank/DDBJ databases">
        <title>Depth-based differentiation of microbial function through sediment-hosted aquifers and enrichment of novel symbionts in the deep terrestrial subsurface.</title>
        <authorList>
            <person name="Probst A.J."/>
            <person name="Ladd B."/>
            <person name="Jarett J.K."/>
            <person name="Geller-Mcgrath D.E."/>
            <person name="Sieber C.M.K."/>
            <person name="Emerson J.B."/>
            <person name="Anantharaman K."/>
            <person name="Thomas B.C."/>
            <person name="Malmstrom R."/>
            <person name="Stieglmeier M."/>
            <person name="Klingl A."/>
            <person name="Woyke T."/>
            <person name="Ryan C.M."/>
            <person name="Banfield J.F."/>
        </authorList>
    </citation>
    <scope>NUCLEOTIDE SEQUENCE [LARGE SCALE GENOMIC DNA]</scope>
</reference>
<evidence type="ECO:0000313" key="1">
    <source>
        <dbReference type="EMBL" id="PJA89622.1"/>
    </source>
</evidence>
<gene>
    <name evidence="1" type="ORF">CO137_03360</name>
</gene>
<dbReference type="EMBL" id="PFVJ01000071">
    <property type="protein sequence ID" value="PJA89622.1"/>
    <property type="molecule type" value="Genomic_DNA"/>
</dbReference>
<organism evidence="1 2">
    <name type="scientific">Candidatus Magasanikbacteria bacterium CG_4_9_14_3_um_filter_32_9</name>
    <dbReference type="NCBI Taxonomy" id="1974644"/>
    <lineage>
        <taxon>Bacteria</taxon>
        <taxon>Candidatus Magasanikiibacteriota</taxon>
    </lineage>
</organism>
<sequence length="178" mass="20522">MSTLWVQVHKRWFFICKNKKYDKLNIGSLKLKEDEMSNNNNPKDKKIELAEEILGLTFLTYDLYNLSAVTLSKLLLQFSEEIASFSEKKIEDLKSFASNTTIEHDKKLALFLTLQFSEEELEELVTILKNPILSKLLDMSSYGGTINEKITSLIEDMVVEIVKKLIELIKLSEPSKIN</sequence>
<proteinExistence type="predicted"/>
<accession>A0A2M7Z6C0</accession>
<dbReference type="AlphaFoldDB" id="A0A2M7Z6C0"/>
<name>A0A2M7Z6C0_9BACT</name>
<dbReference type="Proteomes" id="UP000230843">
    <property type="component" value="Unassembled WGS sequence"/>
</dbReference>
<evidence type="ECO:0000313" key="2">
    <source>
        <dbReference type="Proteomes" id="UP000230843"/>
    </source>
</evidence>
<protein>
    <submittedName>
        <fullName evidence="1">Uncharacterized protein</fullName>
    </submittedName>
</protein>
<comment type="caution">
    <text evidence="1">The sequence shown here is derived from an EMBL/GenBank/DDBJ whole genome shotgun (WGS) entry which is preliminary data.</text>
</comment>